<keyword evidence="12 15" id="KW-1133">Transmembrane helix</keyword>
<dbReference type="GO" id="GO:0005886">
    <property type="term" value="C:plasma membrane"/>
    <property type="evidence" value="ECO:0007669"/>
    <property type="project" value="UniProtKB-SubCell"/>
</dbReference>
<protein>
    <recommendedName>
        <fullName evidence="3">histidine kinase</fullName>
        <ecNumber evidence="3">2.7.13.3</ecNumber>
    </recommendedName>
</protein>
<dbReference type="Gene3D" id="1.10.287.130">
    <property type="match status" value="1"/>
</dbReference>
<evidence type="ECO:0000256" key="13">
    <source>
        <dbReference type="ARBA" id="ARBA00023136"/>
    </source>
</evidence>
<dbReference type="CDD" id="cd00130">
    <property type="entry name" value="PAS"/>
    <property type="match status" value="4"/>
</dbReference>
<feature type="domain" description="PAC" evidence="18">
    <location>
        <begin position="415"/>
        <end position="469"/>
    </location>
</feature>
<feature type="domain" description="PAS" evidence="17">
    <location>
        <begin position="606"/>
        <end position="659"/>
    </location>
</feature>
<dbReference type="EC" id="2.7.13.3" evidence="3"/>
<dbReference type="FunFam" id="3.30.565.10:FF:000006">
    <property type="entry name" value="Sensor histidine kinase WalK"/>
    <property type="match status" value="1"/>
</dbReference>
<evidence type="ECO:0000256" key="11">
    <source>
        <dbReference type="ARBA" id="ARBA00022777"/>
    </source>
</evidence>
<evidence type="ECO:0000256" key="10">
    <source>
        <dbReference type="ARBA" id="ARBA00022741"/>
    </source>
</evidence>
<evidence type="ECO:0000313" key="20">
    <source>
        <dbReference type="Proteomes" id="UP000620596"/>
    </source>
</evidence>
<dbReference type="InterPro" id="IPR001610">
    <property type="entry name" value="PAC"/>
</dbReference>
<dbReference type="SUPFAM" id="SSF47384">
    <property type="entry name" value="Homodimeric domain of signal transducing histidine kinase"/>
    <property type="match status" value="1"/>
</dbReference>
<dbReference type="InterPro" id="IPR035965">
    <property type="entry name" value="PAS-like_dom_sf"/>
</dbReference>
<dbReference type="Gene3D" id="3.30.450.20">
    <property type="entry name" value="PAS domain"/>
    <property type="match status" value="5"/>
</dbReference>
<feature type="transmembrane region" description="Helical" evidence="15">
    <location>
        <begin position="44"/>
        <end position="63"/>
    </location>
</feature>
<feature type="domain" description="PAC" evidence="18">
    <location>
        <begin position="164"/>
        <end position="216"/>
    </location>
</feature>
<dbReference type="SMART" id="SM00086">
    <property type="entry name" value="PAC"/>
    <property type="match status" value="4"/>
</dbReference>
<organism evidence="19 20">
    <name type="scientific">Polaromonas eurypsychrophila</name>
    <dbReference type="NCBI Taxonomy" id="1614635"/>
    <lineage>
        <taxon>Bacteria</taxon>
        <taxon>Pseudomonadati</taxon>
        <taxon>Pseudomonadota</taxon>
        <taxon>Betaproteobacteria</taxon>
        <taxon>Burkholderiales</taxon>
        <taxon>Comamonadaceae</taxon>
        <taxon>Polaromonas</taxon>
    </lineage>
</organism>
<dbReference type="InterPro" id="IPR036097">
    <property type="entry name" value="HisK_dim/P_sf"/>
</dbReference>
<evidence type="ECO:0000256" key="6">
    <source>
        <dbReference type="ARBA" id="ARBA00022553"/>
    </source>
</evidence>
<dbReference type="InterPro" id="IPR003661">
    <property type="entry name" value="HisK_dim/P_dom"/>
</dbReference>
<keyword evidence="4" id="KW-1003">Cell membrane</keyword>
<reference evidence="19" key="1">
    <citation type="journal article" date="2014" name="Int. J. Syst. Evol. Microbiol.">
        <title>Complete genome sequence of Corynebacterium casei LMG S-19264T (=DSM 44701T), isolated from a smear-ripened cheese.</title>
        <authorList>
            <consortium name="US DOE Joint Genome Institute (JGI-PGF)"/>
            <person name="Walter F."/>
            <person name="Albersmeier A."/>
            <person name="Kalinowski J."/>
            <person name="Ruckert C."/>
        </authorList>
    </citation>
    <scope>NUCLEOTIDE SEQUENCE</scope>
    <source>
        <strain evidence="19">CGMCC 1.15322</strain>
    </source>
</reference>
<dbReference type="NCBIfam" id="TIGR00229">
    <property type="entry name" value="sensory_box"/>
    <property type="match status" value="4"/>
</dbReference>
<keyword evidence="14" id="KW-0175">Coiled coil</keyword>
<dbReference type="InterPro" id="IPR004358">
    <property type="entry name" value="Sig_transdc_His_kin-like_C"/>
</dbReference>
<keyword evidence="7" id="KW-0808">Transferase</keyword>
<dbReference type="FunFam" id="3.30.450.20:FF:000099">
    <property type="entry name" value="Sensory box sensor histidine kinase"/>
    <property type="match status" value="1"/>
</dbReference>
<dbReference type="SMART" id="SM00388">
    <property type="entry name" value="HisKA"/>
    <property type="match status" value="1"/>
</dbReference>
<evidence type="ECO:0000256" key="1">
    <source>
        <dbReference type="ARBA" id="ARBA00000085"/>
    </source>
</evidence>
<dbReference type="Pfam" id="PF13426">
    <property type="entry name" value="PAS_9"/>
    <property type="match status" value="1"/>
</dbReference>
<comment type="caution">
    <text evidence="19">The sequence shown here is derived from an EMBL/GenBank/DDBJ whole genome shotgun (WGS) entry which is preliminary data.</text>
</comment>
<dbReference type="SMART" id="SM00387">
    <property type="entry name" value="HATPase_c"/>
    <property type="match status" value="1"/>
</dbReference>
<feature type="domain" description="PAC" evidence="18">
    <location>
        <begin position="290"/>
        <end position="342"/>
    </location>
</feature>
<dbReference type="GO" id="GO:0000155">
    <property type="term" value="F:phosphorelay sensor kinase activity"/>
    <property type="evidence" value="ECO:0007669"/>
    <property type="project" value="InterPro"/>
</dbReference>
<gene>
    <name evidence="19" type="ORF">GCM10011496_04270</name>
</gene>
<dbReference type="PRINTS" id="PR00344">
    <property type="entry name" value="BCTRLSENSOR"/>
</dbReference>
<dbReference type="GO" id="GO:0000166">
    <property type="term" value="F:nucleotide binding"/>
    <property type="evidence" value="ECO:0007669"/>
    <property type="project" value="UniProtKB-KW"/>
</dbReference>
<dbReference type="Gene3D" id="2.10.70.100">
    <property type="match status" value="2"/>
</dbReference>
<evidence type="ECO:0000256" key="4">
    <source>
        <dbReference type="ARBA" id="ARBA00022475"/>
    </source>
</evidence>
<evidence type="ECO:0000256" key="7">
    <source>
        <dbReference type="ARBA" id="ARBA00022679"/>
    </source>
</evidence>
<feature type="domain" description="Histidine kinase" evidence="16">
    <location>
        <begin position="743"/>
        <end position="958"/>
    </location>
</feature>
<dbReference type="PROSITE" id="PS50113">
    <property type="entry name" value="PAC"/>
    <property type="match status" value="4"/>
</dbReference>
<comment type="catalytic activity">
    <reaction evidence="1">
        <text>ATP + protein L-histidine = ADP + protein N-phospho-L-histidine.</text>
        <dbReference type="EC" id="2.7.13.3"/>
    </reaction>
</comment>
<dbReference type="SMART" id="SM00091">
    <property type="entry name" value="PAS"/>
    <property type="match status" value="3"/>
</dbReference>
<dbReference type="InterPro" id="IPR036890">
    <property type="entry name" value="HATPase_C_sf"/>
</dbReference>
<dbReference type="InterPro" id="IPR052162">
    <property type="entry name" value="Sensor_kinase/Photoreceptor"/>
</dbReference>
<accession>A0A916S900</accession>
<sequence length="958" mass="107544">MKAMDWRVWLTGLRTRLVVVALLGLLPLVVTALASSLHATLVVAMAVLGLVLAGWAGEALVLAPMRLAQQQARQTLESTERALQLALDRLRTAQRIGRIGNWDFDIASNRVWWSEETAAIYGVTPGAPDPAGSAHEGGLSHVFSDDRETYAAAQKLFFAGQGTLDIEYRTVRADGELRWVHALGEAVRDVQGRPVTLSGTVQDITDRKLARDALTASEAQFRRLTDGMPHIVWTMQADGQHSWFNQTWLDYTGLSMEDSLTKGWSILLHPEDAERTSTLWAGALSRGEPCEIEHRLRRADGVYRWMLGRALPQMDADGRRVQWLGTLTDIDDLKRATELLEKNMFMNRIAGRMARLGSWTIELPDRKLTWSDENCAIHEVPAGYVPTLEEGLSYFLPEDRLKVVRLVEACAEQGTPYEFIVPKMTAKGRRIWVRSLGEAVRDADGNIIRLQGAFQDITEQKAAEARTLALEARMISTLESITDGFALMDADWCFTFLNRQAERMLQRPAGQLLGKNLWEEFPDVLGTPVEREYRTSVAQQRTARFEAFYRPLRTWFVFHVYPTQAGTAVYFQDITQRREEQAQLRLLETAVSRLNDMVVITEAGADKDGGPRVVFVNDAFERQTGYSRENALGQSVMLLWGTTHQQAELQRIRAAMDRRRAVRTEISVRTRHGALLWLELDIAPIAGESGKFKHWVAVGRDVSERRQQQQEILSLNSELEQRVLLRTGQLAEVNKELESFAYSVSHDLRSPLNTVDGFSQLLLKSDAGNVSTKGLHYLERIRAGVKQMGDLIEGLLTLAHLSREEIKSESVDLSAMARVIEQVHREREPQREAQFCIQDGLQAQGDPRLLTAVLQNLLGNAWKFSARQQVARIEVGCEPATDGEAVFFVRDNGAGFDMAFAHKLFGTFERLHSPGDFPGTGIGLATVKRVIDRHGGRIWADSKPGEGATFYFTFGQPM</sequence>
<evidence type="ECO:0000256" key="3">
    <source>
        <dbReference type="ARBA" id="ARBA00012438"/>
    </source>
</evidence>
<dbReference type="PANTHER" id="PTHR43304:SF1">
    <property type="entry name" value="PAC DOMAIN-CONTAINING PROTEIN"/>
    <property type="match status" value="1"/>
</dbReference>
<evidence type="ECO:0000256" key="15">
    <source>
        <dbReference type="SAM" id="Phobius"/>
    </source>
</evidence>
<evidence type="ECO:0000259" key="18">
    <source>
        <dbReference type="PROSITE" id="PS50113"/>
    </source>
</evidence>
<evidence type="ECO:0000259" key="17">
    <source>
        <dbReference type="PROSITE" id="PS50112"/>
    </source>
</evidence>
<dbReference type="Pfam" id="PF08447">
    <property type="entry name" value="PAS_3"/>
    <property type="match status" value="3"/>
</dbReference>
<dbReference type="InterPro" id="IPR000014">
    <property type="entry name" value="PAS"/>
</dbReference>
<evidence type="ECO:0000256" key="5">
    <source>
        <dbReference type="ARBA" id="ARBA00022519"/>
    </source>
</evidence>
<keyword evidence="11" id="KW-0418">Kinase</keyword>
<dbReference type="InterPro" id="IPR005467">
    <property type="entry name" value="His_kinase_dom"/>
</dbReference>
<feature type="coiled-coil region" evidence="14">
    <location>
        <begin position="69"/>
        <end position="96"/>
    </location>
</feature>
<dbReference type="Gene3D" id="3.30.565.10">
    <property type="entry name" value="Histidine kinase-like ATPase, C-terminal domain"/>
    <property type="match status" value="1"/>
</dbReference>
<dbReference type="AlphaFoldDB" id="A0A916S900"/>
<keyword evidence="10" id="KW-0547">Nucleotide-binding</keyword>
<evidence type="ECO:0000256" key="12">
    <source>
        <dbReference type="ARBA" id="ARBA00022989"/>
    </source>
</evidence>
<dbReference type="Pfam" id="PF00512">
    <property type="entry name" value="HisKA"/>
    <property type="match status" value="1"/>
</dbReference>
<dbReference type="SUPFAM" id="SSF55874">
    <property type="entry name" value="ATPase domain of HSP90 chaperone/DNA topoisomerase II/histidine kinase"/>
    <property type="match status" value="1"/>
</dbReference>
<evidence type="ECO:0000256" key="9">
    <source>
        <dbReference type="ARBA" id="ARBA00022737"/>
    </source>
</evidence>
<dbReference type="CDD" id="cd00082">
    <property type="entry name" value="HisKA"/>
    <property type="match status" value="1"/>
</dbReference>
<dbReference type="PANTHER" id="PTHR43304">
    <property type="entry name" value="PHYTOCHROME-LIKE PROTEIN CPH1"/>
    <property type="match status" value="1"/>
</dbReference>
<keyword evidence="6" id="KW-0597">Phosphoprotein</keyword>
<comment type="subcellular location">
    <subcellularLocation>
        <location evidence="2">Cell inner membrane</location>
        <topology evidence="2">Multi-pass membrane protein</topology>
    </subcellularLocation>
</comment>
<dbReference type="FunFam" id="2.10.70.100:FF:000001">
    <property type="entry name" value="Sensory transduction histidine kinase"/>
    <property type="match status" value="1"/>
</dbReference>
<evidence type="ECO:0000256" key="14">
    <source>
        <dbReference type="SAM" id="Coils"/>
    </source>
</evidence>
<name>A0A916S900_9BURK</name>
<keyword evidence="20" id="KW-1185">Reference proteome</keyword>
<keyword evidence="5" id="KW-0997">Cell inner membrane</keyword>
<dbReference type="InterPro" id="IPR000700">
    <property type="entry name" value="PAS-assoc_C"/>
</dbReference>
<dbReference type="SUPFAM" id="SSF55785">
    <property type="entry name" value="PYP-like sensor domain (PAS domain)"/>
    <property type="match status" value="5"/>
</dbReference>
<dbReference type="Pfam" id="PF08448">
    <property type="entry name" value="PAS_4"/>
    <property type="match status" value="1"/>
</dbReference>
<evidence type="ECO:0000313" key="19">
    <source>
        <dbReference type="EMBL" id="GGA86753.1"/>
    </source>
</evidence>
<dbReference type="PROSITE" id="PS50112">
    <property type="entry name" value="PAS"/>
    <property type="match status" value="2"/>
</dbReference>
<keyword evidence="8 15" id="KW-0812">Transmembrane</keyword>
<keyword evidence="9" id="KW-0677">Repeat</keyword>
<feature type="domain" description="PAC" evidence="18">
    <location>
        <begin position="662"/>
        <end position="714"/>
    </location>
</feature>
<dbReference type="InterPro" id="IPR013656">
    <property type="entry name" value="PAS_4"/>
</dbReference>
<proteinExistence type="predicted"/>
<dbReference type="InterPro" id="IPR003594">
    <property type="entry name" value="HATPase_dom"/>
</dbReference>
<dbReference type="Pfam" id="PF02518">
    <property type="entry name" value="HATPase_c"/>
    <property type="match status" value="1"/>
</dbReference>
<evidence type="ECO:0000259" key="16">
    <source>
        <dbReference type="PROSITE" id="PS50109"/>
    </source>
</evidence>
<dbReference type="EMBL" id="BMIG01000001">
    <property type="protein sequence ID" value="GGA86753.1"/>
    <property type="molecule type" value="Genomic_DNA"/>
</dbReference>
<dbReference type="InterPro" id="IPR013655">
    <property type="entry name" value="PAS_fold_3"/>
</dbReference>
<reference evidence="19" key="2">
    <citation type="submission" date="2020-09" db="EMBL/GenBank/DDBJ databases">
        <authorList>
            <person name="Sun Q."/>
            <person name="Zhou Y."/>
        </authorList>
    </citation>
    <scope>NUCLEOTIDE SEQUENCE</scope>
    <source>
        <strain evidence="19">CGMCC 1.15322</strain>
    </source>
</reference>
<evidence type="ECO:0000256" key="2">
    <source>
        <dbReference type="ARBA" id="ARBA00004429"/>
    </source>
</evidence>
<keyword evidence="13 15" id="KW-0472">Membrane</keyword>
<evidence type="ECO:0000256" key="8">
    <source>
        <dbReference type="ARBA" id="ARBA00022692"/>
    </source>
</evidence>
<dbReference type="Proteomes" id="UP000620596">
    <property type="component" value="Unassembled WGS sequence"/>
</dbReference>
<dbReference type="PROSITE" id="PS50109">
    <property type="entry name" value="HIS_KIN"/>
    <property type="match status" value="1"/>
</dbReference>
<feature type="domain" description="PAS" evidence="17">
    <location>
        <begin position="217"/>
        <end position="287"/>
    </location>
</feature>